<feature type="domain" description="Reverse transcriptase" evidence="1">
    <location>
        <begin position="1"/>
        <end position="151"/>
    </location>
</feature>
<dbReference type="PANTHER" id="PTHR33332">
    <property type="entry name" value="REVERSE TRANSCRIPTASE DOMAIN-CONTAINING PROTEIN"/>
    <property type="match status" value="1"/>
</dbReference>
<name>A0AAV8XV87_9CUCU</name>
<dbReference type="InterPro" id="IPR000477">
    <property type="entry name" value="RT_dom"/>
</dbReference>
<dbReference type="InterPro" id="IPR043502">
    <property type="entry name" value="DNA/RNA_pol_sf"/>
</dbReference>
<dbReference type="AlphaFoldDB" id="A0AAV8XV87"/>
<organism evidence="2 3">
    <name type="scientific">Aromia moschata</name>
    <dbReference type="NCBI Taxonomy" id="1265417"/>
    <lineage>
        <taxon>Eukaryota</taxon>
        <taxon>Metazoa</taxon>
        <taxon>Ecdysozoa</taxon>
        <taxon>Arthropoda</taxon>
        <taxon>Hexapoda</taxon>
        <taxon>Insecta</taxon>
        <taxon>Pterygota</taxon>
        <taxon>Neoptera</taxon>
        <taxon>Endopterygota</taxon>
        <taxon>Coleoptera</taxon>
        <taxon>Polyphaga</taxon>
        <taxon>Cucujiformia</taxon>
        <taxon>Chrysomeloidea</taxon>
        <taxon>Cerambycidae</taxon>
        <taxon>Cerambycinae</taxon>
        <taxon>Callichromatini</taxon>
        <taxon>Aromia</taxon>
    </lineage>
</organism>
<dbReference type="Proteomes" id="UP001162162">
    <property type="component" value="Unassembled WGS sequence"/>
</dbReference>
<dbReference type="Pfam" id="PF00078">
    <property type="entry name" value="RVT_1"/>
    <property type="match status" value="1"/>
</dbReference>
<evidence type="ECO:0000259" key="1">
    <source>
        <dbReference type="PROSITE" id="PS50878"/>
    </source>
</evidence>
<proteinExistence type="predicted"/>
<gene>
    <name evidence="2" type="ORF">NQ318_008014</name>
</gene>
<reference evidence="2" key="1">
    <citation type="journal article" date="2023" name="Insect Mol. Biol.">
        <title>Genome sequencing provides insights into the evolution of gene families encoding plant cell wall-degrading enzymes in longhorned beetles.</title>
        <authorList>
            <person name="Shin N.R."/>
            <person name="Okamura Y."/>
            <person name="Kirsch R."/>
            <person name="Pauchet Y."/>
        </authorList>
    </citation>
    <scope>NUCLEOTIDE SEQUENCE</scope>
    <source>
        <strain evidence="2">AMC_N1</strain>
    </source>
</reference>
<evidence type="ECO:0000313" key="2">
    <source>
        <dbReference type="EMBL" id="KAJ8942270.1"/>
    </source>
</evidence>
<dbReference type="PROSITE" id="PS50878">
    <property type="entry name" value="RT_POL"/>
    <property type="match status" value="1"/>
</dbReference>
<protein>
    <recommendedName>
        <fullName evidence="1">Reverse transcriptase domain-containing protein</fullName>
    </recommendedName>
</protein>
<dbReference type="EMBL" id="JAPWTK010000335">
    <property type="protein sequence ID" value="KAJ8942270.1"/>
    <property type="molecule type" value="Genomic_DNA"/>
</dbReference>
<evidence type="ECO:0000313" key="3">
    <source>
        <dbReference type="Proteomes" id="UP001162162"/>
    </source>
</evidence>
<dbReference type="SUPFAM" id="SSF56672">
    <property type="entry name" value="DNA/RNA polymerases"/>
    <property type="match status" value="1"/>
</dbReference>
<comment type="caution">
    <text evidence="2">The sequence shown here is derived from an EMBL/GenBank/DDBJ whole genome shotgun (WGS) entry which is preliminary data.</text>
</comment>
<sequence length="175" mass="19932">MVIDIVREKLISIGITKRMATNLVSMYINRKVYIKMNDVMIGPRVTSLGLPQGSILSPLLYIIYSSDFNSHLEQSIRTIQFADDICIYIETTSISQGHSKLSQAMEVIHNWCNKNGLPIAENKSSFLSDKMVTRLNAKNSQCMTQLHKLTIQVLTLPYWHNKKTPLLVESYTRIA</sequence>
<keyword evidence="3" id="KW-1185">Reference proteome</keyword>
<dbReference type="GO" id="GO:0071897">
    <property type="term" value="P:DNA biosynthetic process"/>
    <property type="evidence" value="ECO:0007669"/>
    <property type="project" value="UniProtKB-ARBA"/>
</dbReference>
<accession>A0AAV8XV87</accession>